<organism evidence="1 2">
    <name type="scientific">Crenobacter oryzisoli</name>
    <dbReference type="NCBI Taxonomy" id="3056844"/>
    <lineage>
        <taxon>Bacteria</taxon>
        <taxon>Pseudomonadati</taxon>
        <taxon>Pseudomonadota</taxon>
        <taxon>Betaproteobacteria</taxon>
        <taxon>Neisseriales</taxon>
        <taxon>Neisseriaceae</taxon>
        <taxon>Crenobacter</taxon>
    </lineage>
</organism>
<dbReference type="SUPFAM" id="SSF55785">
    <property type="entry name" value="PYP-like sensor domain (PAS domain)"/>
    <property type="match status" value="1"/>
</dbReference>
<dbReference type="InterPro" id="IPR000014">
    <property type="entry name" value="PAS"/>
</dbReference>
<gene>
    <name evidence="1" type="ORF">QU481_01980</name>
</gene>
<protein>
    <submittedName>
        <fullName evidence="1">PAS domain S-box protein</fullName>
    </submittedName>
</protein>
<dbReference type="Proteomes" id="UP001168540">
    <property type="component" value="Unassembled WGS sequence"/>
</dbReference>
<keyword evidence="2" id="KW-1185">Reference proteome</keyword>
<dbReference type="RefSeq" id="WP_289828192.1">
    <property type="nucleotide sequence ID" value="NZ_JAUEDK010000002.1"/>
</dbReference>
<dbReference type="InterPro" id="IPR035965">
    <property type="entry name" value="PAS-like_dom_sf"/>
</dbReference>
<accession>A0ABT7XIP5</accession>
<evidence type="ECO:0000313" key="2">
    <source>
        <dbReference type="Proteomes" id="UP001168540"/>
    </source>
</evidence>
<dbReference type="EMBL" id="JAUEDK010000002">
    <property type="protein sequence ID" value="MDN0073662.1"/>
    <property type="molecule type" value="Genomic_DNA"/>
</dbReference>
<proteinExistence type="predicted"/>
<sequence length="182" mass="20436">MRADLNVLVLFECPKHHDVIQQALISAANVACVSLASAEALERSMKGGRWDAVVLCYETAPTTLKQHLSTIRRYQPEATVTVIVATLDGPLSAEWAHLGINDLISFGDLSVLWPTLQRRVKEGQEKRAWRVTEKCLCESEARFRELFESLPVAYQTLDEQGRYLEANDALCKLLTFQLVASF</sequence>
<name>A0ABT7XIP5_9NEIS</name>
<reference evidence="1" key="1">
    <citation type="submission" date="2023-06" db="EMBL/GenBank/DDBJ databases">
        <authorList>
            <person name="Zhang S."/>
        </authorList>
    </citation>
    <scope>NUCLEOTIDE SEQUENCE</scope>
    <source>
        <strain evidence="1">SG2303</strain>
    </source>
</reference>
<comment type="caution">
    <text evidence="1">The sequence shown here is derived from an EMBL/GenBank/DDBJ whole genome shotgun (WGS) entry which is preliminary data.</text>
</comment>
<dbReference type="Gene3D" id="3.30.450.20">
    <property type="entry name" value="PAS domain"/>
    <property type="match status" value="1"/>
</dbReference>
<dbReference type="NCBIfam" id="TIGR00229">
    <property type="entry name" value="sensory_box"/>
    <property type="match status" value="1"/>
</dbReference>
<evidence type="ECO:0000313" key="1">
    <source>
        <dbReference type="EMBL" id="MDN0073662.1"/>
    </source>
</evidence>